<protein>
    <submittedName>
        <fullName evidence="2">(apollo) hypothetical protein</fullName>
    </submittedName>
</protein>
<keyword evidence="3" id="KW-1185">Reference proteome</keyword>
<dbReference type="AlphaFoldDB" id="A0A8S3XWB2"/>
<dbReference type="Proteomes" id="UP000691718">
    <property type="component" value="Unassembled WGS sequence"/>
</dbReference>
<dbReference type="EMBL" id="CAJQZP010001427">
    <property type="protein sequence ID" value="CAG5045019.1"/>
    <property type="molecule type" value="Genomic_DNA"/>
</dbReference>
<accession>A0A8S3XWB2</accession>
<reference evidence="2" key="1">
    <citation type="submission" date="2021-04" db="EMBL/GenBank/DDBJ databases">
        <authorList>
            <person name="Tunstrom K."/>
        </authorList>
    </citation>
    <scope>NUCLEOTIDE SEQUENCE</scope>
</reference>
<gene>
    <name evidence="2" type="ORF">PAPOLLO_LOCUS23146</name>
</gene>
<evidence type="ECO:0000313" key="2">
    <source>
        <dbReference type="EMBL" id="CAG5045019.1"/>
    </source>
</evidence>
<name>A0A8S3XWB2_PARAO</name>
<organism evidence="2 3">
    <name type="scientific">Parnassius apollo</name>
    <name type="common">Apollo butterfly</name>
    <name type="synonym">Papilio apollo</name>
    <dbReference type="NCBI Taxonomy" id="110799"/>
    <lineage>
        <taxon>Eukaryota</taxon>
        <taxon>Metazoa</taxon>
        <taxon>Ecdysozoa</taxon>
        <taxon>Arthropoda</taxon>
        <taxon>Hexapoda</taxon>
        <taxon>Insecta</taxon>
        <taxon>Pterygota</taxon>
        <taxon>Neoptera</taxon>
        <taxon>Endopterygota</taxon>
        <taxon>Lepidoptera</taxon>
        <taxon>Glossata</taxon>
        <taxon>Ditrysia</taxon>
        <taxon>Papilionoidea</taxon>
        <taxon>Papilionidae</taxon>
        <taxon>Parnassiinae</taxon>
        <taxon>Parnassini</taxon>
        <taxon>Parnassius</taxon>
        <taxon>Parnassius</taxon>
    </lineage>
</organism>
<evidence type="ECO:0000256" key="1">
    <source>
        <dbReference type="SAM" id="MobiDB-lite"/>
    </source>
</evidence>
<proteinExistence type="predicted"/>
<feature type="compositionally biased region" description="Low complexity" evidence="1">
    <location>
        <begin position="31"/>
        <end position="42"/>
    </location>
</feature>
<comment type="caution">
    <text evidence="2">The sequence shown here is derived from an EMBL/GenBank/DDBJ whole genome shotgun (WGS) entry which is preliminary data.</text>
</comment>
<evidence type="ECO:0000313" key="3">
    <source>
        <dbReference type="Proteomes" id="UP000691718"/>
    </source>
</evidence>
<feature type="region of interest" description="Disordered" evidence="1">
    <location>
        <begin position="12"/>
        <end position="52"/>
    </location>
</feature>
<sequence>MHSFLLQYPAPAIGVTPNEDNDENLSTDGLASDSANISSSTASKEEKEGQRQLCMQPLPGTLPETANQLSNAARALLMRLLERDPKVRMRSLRQLQQSALYMGFNFEHVKARKVSPKSILERHFPQNSEMDEAICEADKQNFVAFDQAAVIEN</sequence>
<dbReference type="OrthoDB" id="3205605at2759"/>